<protein>
    <recommendedName>
        <fullName evidence="4">Gypsy-like retrotransposase</fullName>
    </recommendedName>
</protein>
<dbReference type="OrthoDB" id="8944635at2759"/>
<accession>A0A5A7TGE4</accession>
<dbReference type="AlphaFoldDB" id="A0A5A7TGE4"/>
<proteinExistence type="predicted"/>
<feature type="region of interest" description="Disordered" evidence="1">
    <location>
        <begin position="1"/>
        <end position="29"/>
    </location>
</feature>
<gene>
    <name evidence="2" type="ORF">E6C27_scaffold4880G00010</name>
</gene>
<comment type="caution">
    <text evidence="2">The sequence shown here is derived from an EMBL/GenBank/DDBJ whole genome shotgun (WGS) entry which is preliminary data.</text>
</comment>
<evidence type="ECO:0000256" key="1">
    <source>
        <dbReference type="SAM" id="MobiDB-lite"/>
    </source>
</evidence>
<evidence type="ECO:0000313" key="2">
    <source>
        <dbReference type="EMBL" id="KAA0040647.1"/>
    </source>
</evidence>
<evidence type="ECO:0000313" key="3">
    <source>
        <dbReference type="Proteomes" id="UP000321393"/>
    </source>
</evidence>
<reference evidence="2 3" key="1">
    <citation type="submission" date="2019-08" db="EMBL/GenBank/DDBJ databases">
        <title>Draft genome sequences of two oriental melons (Cucumis melo L. var makuwa).</title>
        <authorList>
            <person name="Kwon S.-Y."/>
        </authorList>
    </citation>
    <scope>NUCLEOTIDE SEQUENCE [LARGE SCALE GENOMIC DNA]</scope>
    <source>
        <strain evidence="3">cv. SW 3</strain>
        <tissue evidence="2">Leaf</tissue>
    </source>
</reference>
<organism evidence="2 3">
    <name type="scientific">Cucumis melo var. makuwa</name>
    <name type="common">Oriental melon</name>
    <dbReference type="NCBI Taxonomy" id="1194695"/>
    <lineage>
        <taxon>Eukaryota</taxon>
        <taxon>Viridiplantae</taxon>
        <taxon>Streptophyta</taxon>
        <taxon>Embryophyta</taxon>
        <taxon>Tracheophyta</taxon>
        <taxon>Spermatophyta</taxon>
        <taxon>Magnoliopsida</taxon>
        <taxon>eudicotyledons</taxon>
        <taxon>Gunneridae</taxon>
        <taxon>Pentapetalae</taxon>
        <taxon>rosids</taxon>
        <taxon>fabids</taxon>
        <taxon>Cucurbitales</taxon>
        <taxon>Cucurbitaceae</taxon>
        <taxon>Benincaseae</taxon>
        <taxon>Cucumis</taxon>
    </lineage>
</organism>
<name>A0A5A7TGE4_CUCMM</name>
<sequence length="406" mass="46249">MMNYRRGNKAQKNRKKKKTRKPKLVHEEDKDFPQPQCLVTLADFSPTRFLCDHKDENPGVVVCHAINAMKEESIPPRLLEEKGVSKDLSRFNVDYFLSLPQETETILINVLLNPAASSSSAPTATYEKQRVDRILINNGSVVNIMPKSTMRQLGILMDKLSNSKLVIQDSITTYKLLLGRPWIHGNGVVTLTMHQCFKFYQDGVKKVEADSNPFSEVESHFADAKFYLKNDNSPKAMPIEIPFVNRKDNLQLKSLASREPHKSTGTFNFEKGEASTSITKSMILMDETTDFALCPSVEMQERRITICRVPTRLENLMEASLPQRQTKDGFNPKAYKLMAKGGYDFTTHTKFKSLKIHEQSELFSIQKKLLREGHSIPVSRKGLEYKSLEPIHITRKGKEKVVDSNI</sequence>
<evidence type="ECO:0008006" key="4">
    <source>
        <dbReference type="Google" id="ProtNLM"/>
    </source>
</evidence>
<feature type="compositionally biased region" description="Basic residues" evidence="1">
    <location>
        <begin position="1"/>
        <end position="23"/>
    </location>
</feature>
<dbReference type="EMBL" id="SSTE01017248">
    <property type="protein sequence ID" value="KAA0040647.1"/>
    <property type="molecule type" value="Genomic_DNA"/>
</dbReference>
<dbReference type="Proteomes" id="UP000321393">
    <property type="component" value="Unassembled WGS sequence"/>
</dbReference>